<dbReference type="InterPro" id="IPR006186">
    <property type="entry name" value="Ser/Thr-sp_prot-phosphatase"/>
</dbReference>
<dbReference type="Proteomes" id="UP001208689">
    <property type="component" value="Chromosome"/>
</dbReference>
<keyword evidence="3" id="KW-1185">Reference proteome</keyword>
<dbReference type="SMART" id="SM00156">
    <property type="entry name" value="PP2Ac"/>
    <property type="match status" value="1"/>
</dbReference>
<sequence>MSENEEKKTPQKLINSGWNFIDFPNSTGFSLLNDELRNEINENSLNTYYVIIDIFEKLIEQCGNNFDFSNNSINFEQYLDFFQKVNLMIPKLSHKIIIEDIHEMVYFIGDTHGAIKETYQLIQFFVRKIRIFPKLKIIFVGDYVDRNPNDLENLALILSFSLLYPENVILIRGNHEDRLINQHYGFMDNLLRTFYNQAEYLYDEIIQIFMKFPIAHISQIHSKDGKTARVLTVHGGIPIDHANFLEPVILDEIKDSLICEVEESKDMDPYTTSMLWSDPDEMIRGILTGDHLQGRTRFGAPVFDAFMQGNHLDLLVRGHQKWSEGFKILFGGRLYSLFSTASYDGKPRFQPKILKLIYGKAPKLISIEKNSLDSELEEK</sequence>
<evidence type="ECO:0000259" key="1">
    <source>
        <dbReference type="PROSITE" id="PS00125"/>
    </source>
</evidence>
<dbReference type="InterPro" id="IPR050341">
    <property type="entry name" value="PP1_catalytic_subunit"/>
</dbReference>
<feature type="domain" description="Serine/threonine specific protein phosphatases" evidence="1">
    <location>
        <begin position="171"/>
        <end position="176"/>
    </location>
</feature>
<evidence type="ECO:0000313" key="3">
    <source>
        <dbReference type="Proteomes" id="UP001208689"/>
    </source>
</evidence>
<dbReference type="Gene3D" id="3.60.21.10">
    <property type="match status" value="1"/>
</dbReference>
<dbReference type="InterPro" id="IPR029052">
    <property type="entry name" value="Metallo-depent_PP-like"/>
</dbReference>
<dbReference type="PROSITE" id="PS00125">
    <property type="entry name" value="SER_THR_PHOSPHATASE"/>
    <property type="match status" value="1"/>
</dbReference>
<accession>A0ABY6HVD3</accession>
<dbReference type="Pfam" id="PF00149">
    <property type="entry name" value="Metallophos"/>
    <property type="match status" value="1"/>
</dbReference>
<dbReference type="CDD" id="cd00144">
    <property type="entry name" value="MPP_PPP_family"/>
    <property type="match status" value="1"/>
</dbReference>
<dbReference type="EMBL" id="CP104013">
    <property type="protein sequence ID" value="UYP46519.1"/>
    <property type="molecule type" value="Genomic_DNA"/>
</dbReference>
<dbReference type="PANTHER" id="PTHR11668:SF496">
    <property type="entry name" value="SERINE_THREONINE-PROTEIN PHOSPHATASE"/>
    <property type="match status" value="1"/>
</dbReference>
<reference evidence="2" key="1">
    <citation type="submission" date="2022-09" db="EMBL/GenBank/DDBJ databases">
        <title>Actin cytoskeleton and complex cell architecture in an #Asgard archaeon.</title>
        <authorList>
            <person name="Ponce Toledo R.I."/>
            <person name="Schleper C."/>
            <person name="Rodrigues Oliveira T."/>
            <person name="Wollweber F."/>
            <person name="Xu J."/>
            <person name="Rittmann S."/>
            <person name="Klingl A."/>
            <person name="Pilhofer M."/>
        </authorList>
    </citation>
    <scope>NUCLEOTIDE SEQUENCE</scope>
    <source>
        <strain evidence="2">B-35</strain>
    </source>
</reference>
<dbReference type="SUPFAM" id="SSF56300">
    <property type="entry name" value="Metallo-dependent phosphatases"/>
    <property type="match status" value="1"/>
</dbReference>
<protein>
    <recommendedName>
        <fullName evidence="1">Serine/threonine specific protein phosphatases domain-containing protein</fullName>
    </recommendedName>
</protein>
<organism evidence="2 3">
    <name type="scientific">Candidatus Lokiarchaeum ossiferum</name>
    <dbReference type="NCBI Taxonomy" id="2951803"/>
    <lineage>
        <taxon>Archaea</taxon>
        <taxon>Promethearchaeati</taxon>
        <taxon>Promethearchaeota</taxon>
        <taxon>Promethearchaeia</taxon>
        <taxon>Promethearchaeales</taxon>
        <taxon>Promethearchaeaceae</taxon>
        <taxon>Candidatus Lokiarchaeum</taxon>
    </lineage>
</organism>
<dbReference type="PRINTS" id="PR00114">
    <property type="entry name" value="STPHPHTASE"/>
</dbReference>
<proteinExistence type="predicted"/>
<dbReference type="InterPro" id="IPR004843">
    <property type="entry name" value="Calcineurin-like_PHP"/>
</dbReference>
<evidence type="ECO:0000313" key="2">
    <source>
        <dbReference type="EMBL" id="UYP46519.1"/>
    </source>
</evidence>
<dbReference type="PANTHER" id="PTHR11668">
    <property type="entry name" value="SERINE/THREONINE PROTEIN PHOSPHATASE"/>
    <property type="match status" value="1"/>
</dbReference>
<name>A0ABY6HVD3_9ARCH</name>
<gene>
    <name evidence="2" type="ORF">NEF87_002804</name>
</gene>